<dbReference type="EMBL" id="CP001032">
    <property type="protein sequence ID" value="ACB74374.1"/>
    <property type="molecule type" value="Genomic_DNA"/>
</dbReference>
<dbReference type="InterPro" id="IPR026866">
    <property type="entry name" value="CR006_AAA"/>
</dbReference>
<dbReference type="RefSeq" id="WP_012373912.1">
    <property type="nucleotide sequence ID" value="NC_010571.1"/>
</dbReference>
<sequence length="383" mass="43463">MTHEDIAKKVRDAKEKIVLIYAFNATGKTRLSLAYKDATKAKDGRHAGVYYNAFSEDLFVWDNDGVLLDIRESSLNRFHGSLSEDDIREKLNRYRPSYRFEFIPYPDPEDGIKSVLFFYEKAAENDPSNISKVPIKISRGEERVFVWCFFLALFEVEGWADKQSSHFFIDDPVSSLDDHNIFITASTLFDLIEEHSEKRKFIITTHHIGLFSILADWLTKGDKAGSFKKRTKLYTLNKVDGEPLLENCENSVFLYHLRLLQQLDHAHANNAVKSFHFALLRQVLENVASFLGVSQFGYVLEQVGITDPEEAANIINTLSHKKVYYFESDELTPDSKALFENVFTRIKAKYNFVLHTPATTAPAPAAAEAPSSAPMAALVKSAS</sequence>
<evidence type="ECO:0000313" key="3">
    <source>
        <dbReference type="Proteomes" id="UP000007013"/>
    </source>
</evidence>
<name>B1ZMM9_OPITP</name>
<dbReference type="Pfam" id="PF13166">
    <property type="entry name" value="AAA_13"/>
    <property type="match status" value="1"/>
</dbReference>
<dbReference type="KEGG" id="ote:Oter_1086"/>
<keyword evidence="3" id="KW-1185">Reference proteome</keyword>
<organism evidence="2 3">
    <name type="scientific">Opitutus terrae (strain DSM 11246 / JCM 15787 / PB90-1)</name>
    <dbReference type="NCBI Taxonomy" id="452637"/>
    <lineage>
        <taxon>Bacteria</taxon>
        <taxon>Pseudomonadati</taxon>
        <taxon>Verrucomicrobiota</taxon>
        <taxon>Opitutia</taxon>
        <taxon>Opitutales</taxon>
        <taxon>Opitutaceae</taxon>
        <taxon>Opitutus</taxon>
    </lineage>
</organism>
<dbReference type="eggNOG" id="COG1131">
    <property type="taxonomic scope" value="Bacteria"/>
</dbReference>
<proteinExistence type="predicted"/>
<evidence type="ECO:0000259" key="1">
    <source>
        <dbReference type="Pfam" id="PF13166"/>
    </source>
</evidence>
<protein>
    <submittedName>
        <fullName evidence="2">Anticodon nuclease</fullName>
    </submittedName>
</protein>
<dbReference type="SUPFAM" id="SSF52540">
    <property type="entry name" value="P-loop containing nucleoside triphosphate hydrolases"/>
    <property type="match status" value="1"/>
</dbReference>
<dbReference type="InterPro" id="IPR027417">
    <property type="entry name" value="P-loop_NTPase"/>
</dbReference>
<feature type="domain" description="Protein CR006 P-loop" evidence="1">
    <location>
        <begin position="136"/>
        <end position="326"/>
    </location>
</feature>
<dbReference type="Proteomes" id="UP000007013">
    <property type="component" value="Chromosome"/>
</dbReference>
<evidence type="ECO:0000313" key="2">
    <source>
        <dbReference type="EMBL" id="ACB74374.1"/>
    </source>
</evidence>
<dbReference type="Gene3D" id="3.40.50.300">
    <property type="entry name" value="P-loop containing nucleotide triphosphate hydrolases"/>
    <property type="match status" value="1"/>
</dbReference>
<reference evidence="2 3" key="1">
    <citation type="journal article" date="2011" name="J. Bacteriol.">
        <title>Genome sequence of the verrucomicrobium Opitutus terrae PB90-1, an abundant inhabitant of rice paddy soil ecosystems.</title>
        <authorList>
            <person name="van Passel M.W."/>
            <person name="Kant R."/>
            <person name="Palva A."/>
            <person name="Copeland A."/>
            <person name="Lucas S."/>
            <person name="Lapidus A."/>
            <person name="Glavina del Rio T."/>
            <person name="Pitluck S."/>
            <person name="Goltsman E."/>
            <person name="Clum A."/>
            <person name="Sun H."/>
            <person name="Schmutz J."/>
            <person name="Larimer F.W."/>
            <person name="Land M.L."/>
            <person name="Hauser L."/>
            <person name="Kyrpides N."/>
            <person name="Mikhailova N."/>
            <person name="Richardson P.P."/>
            <person name="Janssen P.H."/>
            <person name="de Vos W.M."/>
            <person name="Smidt H."/>
        </authorList>
    </citation>
    <scope>NUCLEOTIDE SEQUENCE [LARGE SCALE GENOMIC DNA]</scope>
    <source>
        <strain evidence="3">DSM 11246 / JCM 15787 / PB90-1</strain>
    </source>
</reference>
<gene>
    <name evidence="2" type="ordered locus">Oter_1086</name>
</gene>
<dbReference type="STRING" id="452637.Oter_1086"/>
<dbReference type="OrthoDB" id="9795565at2"/>
<accession>B1ZMM9</accession>
<dbReference type="HOGENOM" id="CLU_043653_0_0_0"/>
<dbReference type="AlphaFoldDB" id="B1ZMM9"/>